<proteinExistence type="predicted"/>
<dbReference type="AlphaFoldDB" id="A0A2N1MCZ7"/>
<dbReference type="EMBL" id="LLXL01003041">
    <property type="protein sequence ID" value="PKK59459.1"/>
    <property type="molecule type" value="Genomic_DNA"/>
</dbReference>
<evidence type="ECO:0000313" key="2">
    <source>
        <dbReference type="Proteomes" id="UP000233469"/>
    </source>
</evidence>
<dbReference type="VEuPathDB" id="FungiDB:RhiirFUN_008900"/>
<dbReference type="VEuPathDB" id="FungiDB:FUN_001437"/>
<comment type="caution">
    <text evidence="1">The sequence shown here is derived from an EMBL/GenBank/DDBJ whole genome shotgun (WGS) entry which is preliminary data.</text>
</comment>
<reference evidence="1 2" key="1">
    <citation type="submission" date="2016-04" db="EMBL/GenBank/DDBJ databases">
        <title>Genome analyses suggest a sexual origin of heterokaryosis in a supposedly ancient asexual fungus.</title>
        <authorList>
            <person name="Ropars J."/>
            <person name="Sedzielewska K."/>
            <person name="Noel J."/>
            <person name="Charron P."/>
            <person name="Farinelli L."/>
            <person name="Marton T."/>
            <person name="Kruger M."/>
            <person name="Pelin A."/>
            <person name="Brachmann A."/>
            <person name="Corradi N."/>
        </authorList>
    </citation>
    <scope>NUCLEOTIDE SEQUENCE [LARGE SCALE GENOMIC DNA]</scope>
    <source>
        <strain evidence="1 2">C2</strain>
    </source>
</reference>
<dbReference type="Pfam" id="PF04665">
    <property type="entry name" value="Pox_A32"/>
    <property type="match status" value="1"/>
</dbReference>
<accession>A0A2N1MCZ7</accession>
<evidence type="ECO:0000313" key="1">
    <source>
        <dbReference type="EMBL" id="PKK59459.1"/>
    </source>
</evidence>
<dbReference type="VEuPathDB" id="FungiDB:RhiirA1_480071"/>
<protein>
    <submittedName>
        <fullName evidence="1">Uncharacterized protein</fullName>
    </submittedName>
</protein>
<reference evidence="1 2" key="2">
    <citation type="submission" date="2017-10" db="EMBL/GenBank/DDBJ databases">
        <title>Extensive intraspecific genome diversity in a model arbuscular mycorrhizal fungus.</title>
        <authorList>
            <person name="Chen E.C.H."/>
            <person name="Morin E."/>
            <person name="Baudet D."/>
            <person name="Noel J."/>
            <person name="Ndikumana S."/>
            <person name="Charron P."/>
            <person name="St-Onge C."/>
            <person name="Giorgi J."/>
            <person name="Grigoriev I.V."/>
            <person name="Roux C."/>
            <person name="Martin F.M."/>
            <person name="Corradi N."/>
        </authorList>
    </citation>
    <scope>NUCLEOTIDE SEQUENCE [LARGE SCALE GENOMIC DNA]</scope>
    <source>
        <strain evidence="1 2">C2</strain>
    </source>
</reference>
<organism evidence="1 2">
    <name type="scientific">Rhizophagus irregularis</name>
    <dbReference type="NCBI Taxonomy" id="588596"/>
    <lineage>
        <taxon>Eukaryota</taxon>
        <taxon>Fungi</taxon>
        <taxon>Fungi incertae sedis</taxon>
        <taxon>Mucoromycota</taxon>
        <taxon>Glomeromycotina</taxon>
        <taxon>Glomeromycetes</taxon>
        <taxon>Glomerales</taxon>
        <taxon>Glomeraceae</taxon>
        <taxon>Rhizophagus</taxon>
    </lineage>
</organism>
<name>A0A2N1MCZ7_9GLOM</name>
<dbReference type="InterPro" id="IPR006758">
    <property type="entry name" value="A32L"/>
</dbReference>
<dbReference type="Proteomes" id="UP000233469">
    <property type="component" value="Unassembled WGS sequence"/>
</dbReference>
<gene>
    <name evidence="1" type="ORF">RhiirC2_719809</name>
</gene>
<sequence>MESFVYNVNEIPRKSLDRMKGNKYSPDWPFRLLVTGGSHSGKTNMVINLILGNKLQSMFKGKKGNRYIKNDHLVLVGKHAEPKWELVKNAFHIFANSPDPYRENILFQTIKAKKIPDISKFFPKGSTVIVFEDLCAESKKIQERIVPYFISSQHQNISPIYVTQKYQAVPKIIRENISHLVMFRGNGSREDICRVVRQYTDDPKKASKIIDKHLRNQNFIVFDFTKAMDDPLAIRLASCFKNDSTIGLILLASFSNNGLRFRDVRRIYASFIMEAGNLASNSEYAWLNAIIYLYMAQKNGIP</sequence>